<sequence length="48" mass="5760">MDYKSELYTSWPEYMEENDIKPEQGEVMAPAIQSQEEMMFGFIMFLLM</sequence>
<keyword evidence="2" id="KW-1185">Reference proteome</keyword>
<accession>A0A1M4XMV5</accession>
<evidence type="ECO:0000313" key="1">
    <source>
        <dbReference type="EMBL" id="SHE94532.1"/>
    </source>
</evidence>
<dbReference type="Proteomes" id="UP000184251">
    <property type="component" value="Unassembled WGS sequence"/>
</dbReference>
<organism evidence="1 2">
    <name type="scientific">Alkalibacter saccharofermentans DSM 14828</name>
    <dbReference type="NCBI Taxonomy" id="1120975"/>
    <lineage>
        <taxon>Bacteria</taxon>
        <taxon>Bacillati</taxon>
        <taxon>Bacillota</taxon>
        <taxon>Clostridia</taxon>
        <taxon>Eubacteriales</taxon>
        <taxon>Eubacteriaceae</taxon>
        <taxon>Alkalibacter</taxon>
    </lineage>
</organism>
<reference evidence="1 2" key="1">
    <citation type="submission" date="2016-11" db="EMBL/GenBank/DDBJ databases">
        <authorList>
            <person name="Jaros S."/>
            <person name="Januszkiewicz K."/>
            <person name="Wedrychowicz H."/>
        </authorList>
    </citation>
    <scope>NUCLEOTIDE SEQUENCE [LARGE SCALE GENOMIC DNA]</scope>
    <source>
        <strain evidence="1 2">DSM 14828</strain>
    </source>
</reference>
<protein>
    <submittedName>
        <fullName evidence="1">Uncharacterized protein</fullName>
    </submittedName>
</protein>
<name>A0A1M4XMV5_9FIRM</name>
<dbReference type="AlphaFoldDB" id="A0A1M4XMV5"/>
<dbReference type="EMBL" id="FQTU01000010">
    <property type="protein sequence ID" value="SHE94532.1"/>
    <property type="molecule type" value="Genomic_DNA"/>
</dbReference>
<dbReference type="RefSeq" id="WP_200789467.1">
    <property type="nucleotide sequence ID" value="NZ_FQTU01000010.1"/>
</dbReference>
<evidence type="ECO:0000313" key="2">
    <source>
        <dbReference type="Proteomes" id="UP000184251"/>
    </source>
</evidence>
<proteinExistence type="predicted"/>
<dbReference type="STRING" id="1120975.SAMN02746064_01536"/>
<gene>
    <name evidence="1" type="ORF">SAMN02746064_01536</name>
</gene>